<keyword evidence="2" id="KW-1185">Reference proteome</keyword>
<reference evidence="1" key="2">
    <citation type="submission" date="2020-11" db="EMBL/GenBank/DDBJ databases">
        <authorList>
            <person name="McCartney M.A."/>
            <person name="Auch B."/>
            <person name="Kono T."/>
            <person name="Mallez S."/>
            <person name="Becker A."/>
            <person name="Gohl D.M."/>
            <person name="Silverstein K.A.T."/>
            <person name="Koren S."/>
            <person name="Bechman K.B."/>
            <person name="Herman A."/>
            <person name="Abrahante J.E."/>
            <person name="Garbe J."/>
        </authorList>
    </citation>
    <scope>NUCLEOTIDE SEQUENCE</scope>
    <source>
        <strain evidence="1">Duluth1</strain>
        <tissue evidence="1">Whole animal</tissue>
    </source>
</reference>
<name>A0A9D4CRG6_DREPO</name>
<proteinExistence type="predicted"/>
<dbReference type="EMBL" id="JAIWYP010000012">
    <property type="protein sequence ID" value="KAH3730290.1"/>
    <property type="molecule type" value="Genomic_DNA"/>
</dbReference>
<accession>A0A9D4CRG6</accession>
<sequence length="172" mass="20210">MKKFKSIFKISWFKKEKDVPISYSPEPNLTGCPEEYVEIPVRALEMKTRLRLAEYLDTKGKLLKVELDNIQTEIMNDFTGLVKLSGQEGCRDFVEFKNQPKSPTISLLDRWIGHDVTIGKFWKYLLILQRHDVIQECSPMIMSDCKNYFDQIKNPASARKRPNYYGEDFVYL</sequence>
<dbReference type="InterPro" id="IPR011029">
    <property type="entry name" value="DEATH-like_dom_sf"/>
</dbReference>
<evidence type="ECO:0000313" key="1">
    <source>
        <dbReference type="EMBL" id="KAH3730290.1"/>
    </source>
</evidence>
<dbReference type="Proteomes" id="UP000828390">
    <property type="component" value="Unassembled WGS sequence"/>
</dbReference>
<gene>
    <name evidence="1" type="ORF">DPMN_056273</name>
</gene>
<dbReference type="AlphaFoldDB" id="A0A9D4CRG6"/>
<protein>
    <submittedName>
        <fullName evidence="1">Uncharacterized protein</fullName>
    </submittedName>
</protein>
<organism evidence="1 2">
    <name type="scientific">Dreissena polymorpha</name>
    <name type="common">Zebra mussel</name>
    <name type="synonym">Mytilus polymorpha</name>
    <dbReference type="NCBI Taxonomy" id="45954"/>
    <lineage>
        <taxon>Eukaryota</taxon>
        <taxon>Metazoa</taxon>
        <taxon>Spiralia</taxon>
        <taxon>Lophotrochozoa</taxon>
        <taxon>Mollusca</taxon>
        <taxon>Bivalvia</taxon>
        <taxon>Autobranchia</taxon>
        <taxon>Heteroconchia</taxon>
        <taxon>Euheterodonta</taxon>
        <taxon>Imparidentia</taxon>
        <taxon>Neoheterodontei</taxon>
        <taxon>Myida</taxon>
        <taxon>Dreissenoidea</taxon>
        <taxon>Dreissenidae</taxon>
        <taxon>Dreissena</taxon>
    </lineage>
</organism>
<dbReference type="SUPFAM" id="SSF47986">
    <property type="entry name" value="DEATH domain"/>
    <property type="match status" value="1"/>
</dbReference>
<reference evidence="1" key="1">
    <citation type="journal article" date="2019" name="bioRxiv">
        <title>The Genome of the Zebra Mussel, Dreissena polymorpha: A Resource for Invasive Species Research.</title>
        <authorList>
            <person name="McCartney M.A."/>
            <person name="Auch B."/>
            <person name="Kono T."/>
            <person name="Mallez S."/>
            <person name="Zhang Y."/>
            <person name="Obille A."/>
            <person name="Becker A."/>
            <person name="Abrahante J.E."/>
            <person name="Garbe J."/>
            <person name="Badalamenti J.P."/>
            <person name="Herman A."/>
            <person name="Mangelson H."/>
            <person name="Liachko I."/>
            <person name="Sullivan S."/>
            <person name="Sone E.D."/>
            <person name="Koren S."/>
            <person name="Silverstein K.A.T."/>
            <person name="Beckman K.B."/>
            <person name="Gohl D.M."/>
        </authorList>
    </citation>
    <scope>NUCLEOTIDE SEQUENCE</scope>
    <source>
        <strain evidence="1">Duluth1</strain>
        <tissue evidence="1">Whole animal</tissue>
    </source>
</reference>
<comment type="caution">
    <text evidence="1">The sequence shown here is derived from an EMBL/GenBank/DDBJ whole genome shotgun (WGS) entry which is preliminary data.</text>
</comment>
<dbReference type="Gene3D" id="1.10.533.10">
    <property type="entry name" value="Death Domain, Fas"/>
    <property type="match status" value="1"/>
</dbReference>
<evidence type="ECO:0000313" key="2">
    <source>
        <dbReference type="Proteomes" id="UP000828390"/>
    </source>
</evidence>